<reference evidence="3" key="1">
    <citation type="journal article" date="2024" name="Algal Res.">
        <title>Biochemical, toxicological and genomic investigation of a high-biomass producing Limnothrix strain isolated from Italian shallow drinking water reservoir.</title>
        <authorList>
            <person name="Simonazzi M."/>
            <person name="Shishido T.K."/>
            <person name="Delbaje E."/>
            <person name="Wahlsten M."/>
            <person name="Fewer D.P."/>
            <person name="Sivonen K."/>
            <person name="Pezzolesi L."/>
            <person name="Pistocchi R."/>
        </authorList>
    </citation>
    <scope>NUCLEOTIDE SEQUENCE [LARGE SCALE GENOMIC DNA]</scope>
    <source>
        <strain evidence="3">LRLZ20PSL1</strain>
    </source>
</reference>
<dbReference type="Proteomes" id="UP001604335">
    <property type="component" value="Unassembled WGS sequence"/>
</dbReference>
<dbReference type="EMBL" id="JAZAQF010000001">
    <property type="protein sequence ID" value="MFG3816044.1"/>
    <property type="molecule type" value="Genomic_DNA"/>
</dbReference>
<evidence type="ECO:0000256" key="1">
    <source>
        <dbReference type="SAM" id="Phobius"/>
    </source>
</evidence>
<feature type="transmembrane region" description="Helical" evidence="1">
    <location>
        <begin position="138"/>
        <end position="161"/>
    </location>
</feature>
<feature type="transmembrane region" description="Helical" evidence="1">
    <location>
        <begin position="45"/>
        <end position="67"/>
    </location>
</feature>
<feature type="transmembrane region" description="Helical" evidence="1">
    <location>
        <begin position="12"/>
        <end position="33"/>
    </location>
</feature>
<sequence length="211" mass="22744">MQLPEPLSRPRPLPLWLEWTIVSSLVAGTVGFGQHHLASWPQFPWLPWLGPLLGAPFVGLAQGFVLRSHLRRGKAWAKASAIGLWVGLSVGGLMIWLGQRLPSGNFSILLAAFPIAAAIQGAFQAPVLRSRVQHPNRWILICALAWFVNLFPMLVFGAMSLDWLEGAIVPASYALLNGLLSGAIVGLIRGVGLSLLLYPPSPRQPAQPSGS</sequence>
<evidence type="ECO:0008006" key="4">
    <source>
        <dbReference type="Google" id="ProtNLM"/>
    </source>
</evidence>
<name>A0ABW7C473_9CYAN</name>
<accession>A0ABW7C473</accession>
<protein>
    <recommendedName>
        <fullName evidence="4">Permeases of the major facilitator superfamily</fullName>
    </recommendedName>
</protein>
<feature type="transmembrane region" description="Helical" evidence="1">
    <location>
        <begin position="173"/>
        <end position="198"/>
    </location>
</feature>
<proteinExistence type="predicted"/>
<comment type="caution">
    <text evidence="2">The sequence shown here is derived from an EMBL/GenBank/DDBJ whole genome shotgun (WGS) entry which is preliminary data.</text>
</comment>
<dbReference type="RefSeq" id="WP_393009664.1">
    <property type="nucleotide sequence ID" value="NZ_JAZAQF010000001.1"/>
</dbReference>
<organism evidence="2 3">
    <name type="scientific">Limnothrix redekei LRLZ20PSL1</name>
    <dbReference type="NCBI Taxonomy" id="3112953"/>
    <lineage>
        <taxon>Bacteria</taxon>
        <taxon>Bacillati</taxon>
        <taxon>Cyanobacteriota</taxon>
        <taxon>Cyanophyceae</taxon>
        <taxon>Pseudanabaenales</taxon>
        <taxon>Pseudanabaenaceae</taxon>
        <taxon>Limnothrix</taxon>
    </lineage>
</organism>
<feature type="transmembrane region" description="Helical" evidence="1">
    <location>
        <begin position="104"/>
        <end position="126"/>
    </location>
</feature>
<keyword evidence="1" id="KW-1133">Transmembrane helix</keyword>
<feature type="transmembrane region" description="Helical" evidence="1">
    <location>
        <begin position="79"/>
        <end position="98"/>
    </location>
</feature>
<keyword evidence="3" id="KW-1185">Reference proteome</keyword>
<evidence type="ECO:0000313" key="3">
    <source>
        <dbReference type="Proteomes" id="UP001604335"/>
    </source>
</evidence>
<keyword evidence="1" id="KW-0472">Membrane</keyword>
<gene>
    <name evidence="2" type="ORF">VPK24_00215</name>
</gene>
<evidence type="ECO:0000313" key="2">
    <source>
        <dbReference type="EMBL" id="MFG3816044.1"/>
    </source>
</evidence>
<keyword evidence="1" id="KW-0812">Transmembrane</keyword>